<evidence type="ECO:0000313" key="1">
    <source>
        <dbReference type="EMBL" id="CAI8009907.1"/>
    </source>
</evidence>
<dbReference type="InterPro" id="IPR011051">
    <property type="entry name" value="RmlC_Cupin_sf"/>
</dbReference>
<comment type="caution">
    <text evidence="1">The sequence shown here is derived from an EMBL/GenBank/DDBJ whole genome shotgun (WGS) entry which is preliminary data.</text>
</comment>
<proteinExistence type="predicted"/>
<evidence type="ECO:0000313" key="2">
    <source>
        <dbReference type="Proteomes" id="UP001174909"/>
    </source>
</evidence>
<accession>A0AA35RFC0</accession>
<dbReference type="SUPFAM" id="SSF51182">
    <property type="entry name" value="RmlC-like cupins"/>
    <property type="match status" value="1"/>
</dbReference>
<name>A0AA35RFC0_GEOBA</name>
<dbReference type="Proteomes" id="UP001174909">
    <property type="component" value="Unassembled WGS sequence"/>
</dbReference>
<gene>
    <name evidence="1" type="ORF">GBAR_LOCUS6594</name>
</gene>
<organism evidence="1 2">
    <name type="scientific">Geodia barretti</name>
    <name type="common">Barrett's horny sponge</name>
    <dbReference type="NCBI Taxonomy" id="519541"/>
    <lineage>
        <taxon>Eukaryota</taxon>
        <taxon>Metazoa</taxon>
        <taxon>Porifera</taxon>
        <taxon>Demospongiae</taxon>
        <taxon>Heteroscleromorpha</taxon>
        <taxon>Tetractinellida</taxon>
        <taxon>Astrophorina</taxon>
        <taxon>Geodiidae</taxon>
        <taxon>Geodia</taxon>
    </lineage>
</organism>
<dbReference type="EMBL" id="CASHTH010000998">
    <property type="protein sequence ID" value="CAI8009907.1"/>
    <property type="molecule type" value="Genomic_DNA"/>
</dbReference>
<reference evidence="1" key="1">
    <citation type="submission" date="2023-03" db="EMBL/GenBank/DDBJ databases">
        <authorList>
            <person name="Steffen K."/>
            <person name="Cardenas P."/>
        </authorList>
    </citation>
    <scope>NUCLEOTIDE SEQUENCE</scope>
</reference>
<dbReference type="Gene3D" id="2.60.120.10">
    <property type="entry name" value="Jelly Rolls"/>
    <property type="match status" value="1"/>
</dbReference>
<sequence>MGGTMGSIRLYSGDDGHSHIEEIDPPSDPVWNQLQNAKGIIFRASPPGYFSDWHVAPRRQYIITLSGEAEIGLADGTVHRLGPGDANLAEDLTGHGHTTRVVGDVPRVTAIIHLDD</sequence>
<keyword evidence="2" id="KW-1185">Reference proteome</keyword>
<dbReference type="InterPro" id="IPR014710">
    <property type="entry name" value="RmlC-like_jellyroll"/>
</dbReference>
<protein>
    <submittedName>
        <fullName evidence="1">Uncharacterized protein</fullName>
    </submittedName>
</protein>
<dbReference type="AlphaFoldDB" id="A0AA35RFC0"/>